<dbReference type="GO" id="GO:0004185">
    <property type="term" value="F:serine-type carboxypeptidase activity"/>
    <property type="evidence" value="ECO:0007669"/>
    <property type="project" value="InterPro"/>
</dbReference>
<dbReference type="Proteomes" id="UP000019478">
    <property type="component" value="Unassembled WGS sequence"/>
</dbReference>
<dbReference type="eggNOG" id="KOG1282">
    <property type="taxonomic scope" value="Eukaryota"/>
</dbReference>
<evidence type="ECO:0000256" key="4">
    <source>
        <dbReference type="ARBA" id="ARBA00022729"/>
    </source>
</evidence>
<organism evidence="8 9">
    <name type="scientific">Capronia epimyces CBS 606.96</name>
    <dbReference type="NCBI Taxonomy" id="1182542"/>
    <lineage>
        <taxon>Eukaryota</taxon>
        <taxon>Fungi</taxon>
        <taxon>Dikarya</taxon>
        <taxon>Ascomycota</taxon>
        <taxon>Pezizomycotina</taxon>
        <taxon>Eurotiomycetes</taxon>
        <taxon>Chaetothyriomycetidae</taxon>
        <taxon>Chaetothyriales</taxon>
        <taxon>Herpotrichiellaceae</taxon>
        <taxon>Capronia</taxon>
    </lineage>
</organism>
<feature type="region of interest" description="Disordered" evidence="7">
    <location>
        <begin position="581"/>
        <end position="603"/>
    </location>
</feature>
<comment type="similarity">
    <text evidence="1">Belongs to the peptidase S10 family.</text>
</comment>
<comment type="caution">
    <text evidence="8">The sequence shown here is derived from an EMBL/GenBank/DDBJ whole genome shotgun (WGS) entry which is preliminary data.</text>
</comment>
<keyword evidence="2 8" id="KW-0121">Carboxypeptidase</keyword>
<evidence type="ECO:0000256" key="6">
    <source>
        <dbReference type="ARBA" id="ARBA00023180"/>
    </source>
</evidence>
<dbReference type="SUPFAM" id="SSF53474">
    <property type="entry name" value="alpha/beta-Hydrolases"/>
    <property type="match status" value="1"/>
</dbReference>
<keyword evidence="9" id="KW-1185">Reference proteome</keyword>
<dbReference type="STRING" id="1182542.W9YU37"/>
<evidence type="ECO:0000313" key="9">
    <source>
        <dbReference type="Proteomes" id="UP000019478"/>
    </source>
</evidence>
<proteinExistence type="inferred from homology"/>
<sequence>MAICQPGICETTPGVRSYAGYVHLPPHILDDLLGPGQNYTVNTFFWFFESRKDPANAPLSIWLNGGPGSSSMIGLLQENGPCNINYDSNTTTLNPWSWNNEVNMLYIDQPNQVGLSYDVLKNGTQDLLDPSGDVTISDFTTGVLPEQNSTFLVGTFPSQLLNSSANGTTNSARALWHFAQVWFQNFPAYKPNDNRVSIWTESYGGHYGPGFAAFFQEQNEKIANGSWSDAGETFEIHLDTLGIINGCIDTLTQEPSYPQIAYNNTYGIQAINRTTYEGAMNAFTKPGGVREQIEMCRALAAEGDPENQGNNATVNDACSAANDATWDVEGPYTEVSGRNYYDIAAIDPDPFPPSYYIGYLNQPHVQAALGVPVNYTNPGGNAAYYAFADTGDYPRGGLLEDLSYLIDRGIKVAFVYGDRDYACNWIGGEAVSLAVNYSHSSDFASAGYENITVNSSYIGGLVRQFGNFSFSRVFQAGHEVPAYQPETAYAIFHRALFNLDIATGKEDTAQNSSYFTTGLGDTWSVKNAPPKSEPPICYSYNPLATCTEGQLDSIVNGSALIQDYIVVDNYTKGQFPSLANATNSNSTGGETPSGAGGQNNTTGGGDGNGAVMLGVSADLWLSAIIAVAIACCV</sequence>
<dbReference type="InterPro" id="IPR033124">
    <property type="entry name" value="Ser_caboxypep_his_AS"/>
</dbReference>
<dbReference type="InterPro" id="IPR029058">
    <property type="entry name" value="AB_hydrolase_fold"/>
</dbReference>
<dbReference type="GO" id="GO:0000324">
    <property type="term" value="C:fungal-type vacuole"/>
    <property type="evidence" value="ECO:0007669"/>
    <property type="project" value="TreeGrafter"/>
</dbReference>
<evidence type="ECO:0000256" key="2">
    <source>
        <dbReference type="ARBA" id="ARBA00022645"/>
    </source>
</evidence>
<dbReference type="OrthoDB" id="443318at2759"/>
<dbReference type="GeneID" id="19165471"/>
<feature type="compositionally biased region" description="Polar residues" evidence="7">
    <location>
        <begin position="581"/>
        <end position="590"/>
    </location>
</feature>
<keyword evidence="3" id="KW-0645">Protease</keyword>
<dbReference type="RefSeq" id="XP_007729671.1">
    <property type="nucleotide sequence ID" value="XM_007731481.1"/>
</dbReference>
<dbReference type="PROSITE" id="PS00560">
    <property type="entry name" value="CARBOXYPEPT_SER_HIS"/>
    <property type="match status" value="1"/>
</dbReference>
<reference evidence="8 9" key="1">
    <citation type="submission" date="2013-03" db="EMBL/GenBank/DDBJ databases">
        <title>The Genome Sequence of Capronia epimyces CBS 606.96.</title>
        <authorList>
            <consortium name="The Broad Institute Genomics Platform"/>
            <person name="Cuomo C."/>
            <person name="de Hoog S."/>
            <person name="Gorbushina A."/>
            <person name="Walker B."/>
            <person name="Young S.K."/>
            <person name="Zeng Q."/>
            <person name="Gargeya S."/>
            <person name="Fitzgerald M."/>
            <person name="Haas B."/>
            <person name="Abouelleil A."/>
            <person name="Allen A.W."/>
            <person name="Alvarado L."/>
            <person name="Arachchi H.M."/>
            <person name="Berlin A.M."/>
            <person name="Chapman S.B."/>
            <person name="Gainer-Dewar J."/>
            <person name="Goldberg J."/>
            <person name="Griggs A."/>
            <person name="Gujja S."/>
            <person name="Hansen M."/>
            <person name="Howarth C."/>
            <person name="Imamovic A."/>
            <person name="Ireland A."/>
            <person name="Larimer J."/>
            <person name="McCowan C."/>
            <person name="Murphy C."/>
            <person name="Pearson M."/>
            <person name="Poon T.W."/>
            <person name="Priest M."/>
            <person name="Roberts A."/>
            <person name="Saif S."/>
            <person name="Shea T."/>
            <person name="Sisk P."/>
            <person name="Sykes S."/>
            <person name="Wortman J."/>
            <person name="Nusbaum C."/>
            <person name="Birren B."/>
        </authorList>
    </citation>
    <scope>NUCLEOTIDE SEQUENCE [LARGE SCALE GENOMIC DNA]</scope>
    <source>
        <strain evidence="8 9">CBS 606.96</strain>
    </source>
</reference>
<dbReference type="AlphaFoldDB" id="W9YU37"/>
<evidence type="ECO:0000256" key="3">
    <source>
        <dbReference type="ARBA" id="ARBA00022670"/>
    </source>
</evidence>
<keyword evidence="6" id="KW-0325">Glycoprotein</keyword>
<dbReference type="PANTHER" id="PTHR11802">
    <property type="entry name" value="SERINE PROTEASE FAMILY S10 SERINE CARBOXYPEPTIDASE"/>
    <property type="match status" value="1"/>
</dbReference>
<gene>
    <name evidence="8" type="ORF">A1O3_01333</name>
</gene>
<dbReference type="Pfam" id="PF00450">
    <property type="entry name" value="Peptidase_S10"/>
    <property type="match status" value="1"/>
</dbReference>
<keyword evidence="4" id="KW-0732">Signal</keyword>
<dbReference type="Gene3D" id="3.40.50.1820">
    <property type="entry name" value="alpha/beta hydrolase"/>
    <property type="match status" value="1"/>
</dbReference>
<dbReference type="PRINTS" id="PR00724">
    <property type="entry name" value="CRBOXYPTASEC"/>
</dbReference>
<accession>W9YU37</accession>
<dbReference type="HOGENOM" id="CLU_008523_10_3_1"/>
<evidence type="ECO:0000256" key="1">
    <source>
        <dbReference type="ARBA" id="ARBA00009431"/>
    </source>
</evidence>
<keyword evidence="5" id="KW-0378">Hydrolase</keyword>
<feature type="compositionally biased region" description="Gly residues" evidence="7">
    <location>
        <begin position="594"/>
        <end position="603"/>
    </location>
</feature>
<dbReference type="PANTHER" id="PTHR11802:SF189">
    <property type="entry name" value="CARBOXYPEPTIDASE"/>
    <property type="match status" value="1"/>
</dbReference>
<protein>
    <submittedName>
        <fullName evidence="8">Carboxypeptidase D</fullName>
    </submittedName>
</protein>
<dbReference type="EMBL" id="AMGY01000001">
    <property type="protein sequence ID" value="EXJ92781.1"/>
    <property type="molecule type" value="Genomic_DNA"/>
</dbReference>
<name>W9YU37_9EURO</name>
<evidence type="ECO:0000256" key="7">
    <source>
        <dbReference type="SAM" id="MobiDB-lite"/>
    </source>
</evidence>
<evidence type="ECO:0000313" key="8">
    <source>
        <dbReference type="EMBL" id="EXJ92781.1"/>
    </source>
</evidence>
<dbReference type="InterPro" id="IPR001563">
    <property type="entry name" value="Peptidase_S10"/>
</dbReference>
<evidence type="ECO:0000256" key="5">
    <source>
        <dbReference type="ARBA" id="ARBA00022801"/>
    </source>
</evidence>
<dbReference type="GO" id="GO:0006508">
    <property type="term" value="P:proteolysis"/>
    <property type="evidence" value="ECO:0007669"/>
    <property type="project" value="UniProtKB-KW"/>
</dbReference>